<organism evidence="6 7">
    <name type="scientific">Echinicola rosea</name>
    <dbReference type="NCBI Taxonomy" id="1807691"/>
    <lineage>
        <taxon>Bacteria</taxon>
        <taxon>Pseudomonadati</taxon>
        <taxon>Bacteroidota</taxon>
        <taxon>Cytophagia</taxon>
        <taxon>Cytophagales</taxon>
        <taxon>Cyclobacteriaceae</taxon>
        <taxon>Echinicola</taxon>
    </lineage>
</organism>
<dbReference type="Proteomes" id="UP000647339">
    <property type="component" value="Unassembled WGS sequence"/>
</dbReference>
<reference evidence="7" key="1">
    <citation type="journal article" date="2019" name="Int. J. Syst. Evol. Microbiol.">
        <title>The Global Catalogue of Microorganisms (GCM) 10K type strain sequencing project: providing services to taxonomists for standard genome sequencing and annotation.</title>
        <authorList>
            <consortium name="The Broad Institute Genomics Platform"/>
            <consortium name="The Broad Institute Genome Sequencing Center for Infectious Disease"/>
            <person name="Wu L."/>
            <person name="Ma J."/>
        </authorList>
    </citation>
    <scope>NUCLEOTIDE SEQUENCE [LARGE SCALE GENOMIC DNA]</scope>
    <source>
        <strain evidence="7">CGMCC 1.15407</strain>
    </source>
</reference>
<evidence type="ECO:0000256" key="1">
    <source>
        <dbReference type="ARBA" id="ARBA00001947"/>
    </source>
</evidence>
<keyword evidence="7" id="KW-1185">Reference proteome</keyword>
<name>A0ABQ1URM6_9BACT</name>
<sequence length="254" mass="28796">MKKYILNQSNWKTVKEEKFTVALLPWGATEPHNYHLPYGTDTLQSEKIAEMAASKAQRNGVKCMVLPSIPLGVQNPGQIDYPFCIHTRPTTQLAILQDILGSLDRQKIHKLVIVNSHGGNEFKPIIRELQIQFKHCFIGVIDWFKVLNNEDYFDEPGDHAGEMETSIMQFCYPELVLPLEEAGEGKTTGFKLGGLKSKLVWTPRNWGKVSEDTGVGNPQKASSKKGERFLDVLTDRTMEFLTELDKVNPMDIYQ</sequence>
<dbReference type="Pfam" id="PF02633">
    <property type="entry name" value="Creatininase"/>
    <property type="match status" value="1"/>
</dbReference>
<dbReference type="PANTHER" id="PTHR35005:SF1">
    <property type="entry name" value="2-AMINO-5-FORMYLAMINO-6-RIBOSYLAMINOPYRIMIDIN-4(3H)-ONE 5'-MONOPHOSPHATE DEFORMYLASE"/>
    <property type="match status" value="1"/>
</dbReference>
<gene>
    <name evidence="6" type="ORF">GCM10011339_10840</name>
</gene>
<dbReference type="Gene3D" id="3.40.50.10310">
    <property type="entry name" value="Creatininase"/>
    <property type="match status" value="1"/>
</dbReference>
<dbReference type="EMBL" id="BMIU01000004">
    <property type="protein sequence ID" value="GGF24539.1"/>
    <property type="molecule type" value="Genomic_DNA"/>
</dbReference>
<evidence type="ECO:0000256" key="2">
    <source>
        <dbReference type="ARBA" id="ARBA00022723"/>
    </source>
</evidence>
<dbReference type="InterPro" id="IPR003785">
    <property type="entry name" value="Creatininase/forma_Hydrolase"/>
</dbReference>
<keyword evidence="3" id="KW-0378">Hydrolase</keyword>
<dbReference type="InterPro" id="IPR024087">
    <property type="entry name" value="Creatininase-like_sf"/>
</dbReference>
<keyword evidence="2" id="KW-0479">Metal-binding</keyword>
<comment type="caution">
    <text evidence="6">The sequence shown here is derived from an EMBL/GenBank/DDBJ whole genome shotgun (WGS) entry which is preliminary data.</text>
</comment>
<keyword evidence="4" id="KW-0862">Zinc</keyword>
<proteinExistence type="inferred from homology"/>
<evidence type="ECO:0000256" key="5">
    <source>
        <dbReference type="ARBA" id="ARBA00024029"/>
    </source>
</evidence>
<evidence type="ECO:0000313" key="7">
    <source>
        <dbReference type="Proteomes" id="UP000647339"/>
    </source>
</evidence>
<comment type="similarity">
    <text evidence="5">Belongs to the creatininase superfamily.</text>
</comment>
<evidence type="ECO:0000256" key="4">
    <source>
        <dbReference type="ARBA" id="ARBA00022833"/>
    </source>
</evidence>
<accession>A0ABQ1URM6</accession>
<evidence type="ECO:0000256" key="3">
    <source>
        <dbReference type="ARBA" id="ARBA00022801"/>
    </source>
</evidence>
<evidence type="ECO:0000313" key="6">
    <source>
        <dbReference type="EMBL" id="GGF24539.1"/>
    </source>
</evidence>
<dbReference type="SUPFAM" id="SSF102215">
    <property type="entry name" value="Creatininase"/>
    <property type="match status" value="1"/>
</dbReference>
<comment type="cofactor">
    <cofactor evidence="1">
        <name>Zn(2+)</name>
        <dbReference type="ChEBI" id="CHEBI:29105"/>
    </cofactor>
</comment>
<dbReference type="PANTHER" id="PTHR35005">
    <property type="entry name" value="3-DEHYDRO-SCYLLO-INOSOSE HYDROLASE"/>
    <property type="match status" value="1"/>
</dbReference>
<dbReference type="RefSeq" id="WP_137404542.1">
    <property type="nucleotide sequence ID" value="NZ_BMIU01000004.1"/>
</dbReference>
<protein>
    <submittedName>
        <fullName evidence="6">Amidase</fullName>
    </submittedName>
</protein>